<evidence type="ECO:0000313" key="4">
    <source>
        <dbReference type="EMBL" id="VFS47331.1"/>
    </source>
</evidence>
<dbReference type="STRING" id="1111728.GCA_000427805_04399"/>
<dbReference type="OrthoDB" id="6423493at2"/>
<gene>
    <name evidence="3" type="ORF">CRN84_07365</name>
    <name evidence="4" type="ORF">NCTC12282_02266</name>
</gene>
<evidence type="ECO:0000259" key="2">
    <source>
        <dbReference type="Pfam" id="PF25165"/>
    </source>
</evidence>
<dbReference type="Proteomes" id="UP000224974">
    <property type="component" value="Unassembled WGS sequence"/>
</dbReference>
<dbReference type="Pfam" id="PF25165">
    <property type="entry name" value="DUF7828"/>
    <property type="match status" value="1"/>
</dbReference>
<dbReference type="Proteomes" id="UP000373449">
    <property type="component" value="Unassembled WGS sequence"/>
</dbReference>
<sequence length="139" mass="15640">MYAKSFIARNAYGHLMSALTAQHDPNSEYRCHLCNSALVFHRKTTHSKPWFEHADTGLSEHGREHCPYVNVALTEAATVNALRTFVPKALPLVQKAHWYCRGCGHAYYGEKYCLTCQCGAHSQITVTGLSRKQLTRTIS</sequence>
<evidence type="ECO:0000313" key="3">
    <source>
        <dbReference type="EMBL" id="PHI29151.1"/>
    </source>
</evidence>
<evidence type="ECO:0000313" key="5">
    <source>
        <dbReference type="Proteomes" id="UP000224974"/>
    </source>
</evidence>
<feature type="domain" description="DUF7828" evidence="2">
    <location>
        <begin position="2"/>
        <end position="88"/>
    </location>
</feature>
<reference evidence="4 6" key="3">
    <citation type="submission" date="2019-03" db="EMBL/GenBank/DDBJ databases">
        <authorList>
            <consortium name="Pathogen Informatics"/>
        </authorList>
    </citation>
    <scope>NUCLEOTIDE SEQUENCE [LARGE SCALE GENOMIC DNA]</scope>
    <source>
        <strain evidence="4 6">NCTC12282</strain>
    </source>
</reference>
<dbReference type="RefSeq" id="WP_051323457.1">
    <property type="nucleotide sequence ID" value="NZ_CAADJA010000002.1"/>
</dbReference>
<dbReference type="InterPro" id="IPR057150">
    <property type="entry name" value="DUF7828"/>
</dbReference>
<accession>A0A2C6DJZ7</accession>
<dbReference type="EMBL" id="CAADJA010000002">
    <property type="protein sequence ID" value="VFS47331.1"/>
    <property type="molecule type" value="Genomic_DNA"/>
</dbReference>
<name>A0A2C6DJZ7_9GAMM</name>
<reference evidence="3" key="2">
    <citation type="submission" date="2017-09" db="EMBL/GenBank/DDBJ databases">
        <title>FDA dAtabase for Regulatory Grade micrObial Sequences (FDA-ARGOS): Supporting development and validation of Infectious Disease Dx tests.</title>
        <authorList>
            <person name="Minogue T."/>
            <person name="Wolcott M."/>
            <person name="Wasieloski L."/>
            <person name="Aguilar W."/>
            <person name="Moore D."/>
            <person name="Tallon L.J."/>
            <person name="Sadzewicz L."/>
            <person name="Ott S."/>
            <person name="Zhao X."/>
            <person name="Nagaraj S."/>
            <person name="Vavikolanu K."/>
            <person name="Aluvathingal J."/>
            <person name="Nadendla S."/>
            <person name="Sichtig H."/>
        </authorList>
    </citation>
    <scope>NUCLEOTIDE SEQUENCE</scope>
    <source>
        <strain evidence="3">FDAARGOS_387</strain>
    </source>
</reference>
<feature type="domain" description="DUF3279" evidence="1">
    <location>
        <begin position="93"/>
        <end position="123"/>
    </location>
</feature>
<evidence type="ECO:0000259" key="1">
    <source>
        <dbReference type="Pfam" id="PF11682"/>
    </source>
</evidence>
<protein>
    <submittedName>
        <fullName evidence="4">Protein of uncharacterized function (DUF3279)</fullName>
    </submittedName>
</protein>
<proteinExistence type="predicted"/>
<organism evidence="3 5">
    <name type="scientific">Budvicia aquatica</name>
    <dbReference type="NCBI Taxonomy" id="82979"/>
    <lineage>
        <taxon>Bacteria</taxon>
        <taxon>Pseudomonadati</taxon>
        <taxon>Pseudomonadota</taxon>
        <taxon>Gammaproteobacteria</taxon>
        <taxon>Enterobacterales</taxon>
        <taxon>Budviciaceae</taxon>
        <taxon>Budvicia</taxon>
    </lineage>
</organism>
<reference evidence="5" key="1">
    <citation type="submission" date="2017-09" db="EMBL/GenBank/DDBJ databases">
        <title>FDA dAtabase for Regulatory Grade micrObial Sequences (FDA-ARGOS): Supporting development and validation of Infectious Disease Dx tests.</title>
        <authorList>
            <person name="Minogue T."/>
            <person name="Wolcott M."/>
            <person name="Wasieloski L."/>
            <person name="Aguilar W."/>
            <person name="Moore D."/>
            <person name="Tallon L."/>
            <person name="Sadzewicz L."/>
            <person name="Ott S."/>
            <person name="Zhao X."/>
            <person name="Nagaraj S."/>
            <person name="Vavikolanu K."/>
            <person name="Aluvathingal J."/>
            <person name="Nadendla S."/>
            <person name="Sichtig H."/>
        </authorList>
    </citation>
    <scope>NUCLEOTIDE SEQUENCE [LARGE SCALE GENOMIC DNA]</scope>
    <source>
        <strain evidence="5">FDAARGOS_387</strain>
    </source>
</reference>
<dbReference type="AlphaFoldDB" id="A0A2C6DJZ7"/>
<dbReference type="EMBL" id="PDDX01000001">
    <property type="protein sequence ID" value="PHI29151.1"/>
    <property type="molecule type" value="Genomic_DNA"/>
</dbReference>
<evidence type="ECO:0000313" key="6">
    <source>
        <dbReference type="Proteomes" id="UP000373449"/>
    </source>
</evidence>
<keyword evidence="5" id="KW-1185">Reference proteome</keyword>
<dbReference type="InterPro" id="IPR021696">
    <property type="entry name" value="DUF3279"/>
</dbReference>
<dbReference type="Pfam" id="PF11682">
    <property type="entry name" value="Zn_ribbon_11"/>
    <property type="match status" value="1"/>
</dbReference>